<dbReference type="Proteomes" id="UP000315343">
    <property type="component" value="Unassembled WGS sequence"/>
</dbReference>
<feature type="transmembrane region" description="Helical" evidence="1">
    <location>
        <begin position="6"/>
        <end position="24"/>
    </location>
</feature>
<dbReference type="OrthoDB" id="1958093at2"/>
<organism evidence="2 3">
    <name type="scientific">Sedimentibacter saalensis</name>
    <dbReference type="NCBI Taxonomy" id="130788"/>
    <lineage>
        <taxon>Bacteria</taxon>
        <taxon>Bacillati</taxon>
        <taxon>Bacillota</taxon>
        <taxon>Tissierellia</taxon>
        <taxon>Sedimentibacter</taxon>
    </lineage>
</organism>
<sequence length="102" mass="11654">MAYRIFLYFGLMAFGWFLSSRGLIHKRLMNKISLVQTFFLFGLIFVMGIRVGMDEQVISSIGEIGFKAFIFAVSTCSFSILFVYIARKKFINDVNITGGRND</sequence>
<dbReference type="RefSeq" id="WP_145081335.1">
    <property type="nucleotide sequence ID" value="NZ_DAMBUX010000024.1"/>
</dbReference>
<evidence type="ECO:0000313" key="2">
    <source>
        <dbReference type="EMBL" id="TWH81482.1"/>
    </source>
</evidence>
<proteinExistence type="predicted"/>
<keyword evidence="1" id="KW-0812">Transmembrane</keyword>
<gene>
    <name evidence="2" type="ORF">LY60_01233</name>
</gene>
<evidence type="ECO:0000313" key="3">
    <source>
        <dbReference type="Proteomes" id="UP000315343"/>
    </source>
</evidence>
<keyword evidence="1" id="KW-1133">Transmembrane helix</keyword>
<dbReference type="EMBL" id="VLKH01000003">
    <property type="protein sequence ID" value="TWH81482.1"/>
    <property type="molecule type" value="Genomic_DNA"/>
</dbReference>
<feature type="transmembrane region" description="Helical" evidence="1">
    <location>
        <begin position="33"/>
        <end position="52"/>
    </location>
</feature>
<protein>
    <recommendedName>
        <fullName evidence="4">Lysine exporter LysO-like protein</fullName>
    </recommendedName>
</protein>
<comment type="caution">
    <text evidence="2">The sequence shown here is derived from an EMBL/GenBank/DDBJ whole genome shotgun (WGS) entry which is preliminary data.</text>
</comment>
<keyword evidence="1" id="KW-0472">Membrane</keyword>
<evidence type="ECO:0008006" key="4">
    <source>
        <dbReference type="Google" id="ProtNLM"/>
    </source>
</evidence>
<reference evidence="2 3" key="1">
    <citation type="submission" date="2019-07" db="EMBL/GenBank/DDBJ databases">
        <title>Genomic Encyclopedia of Type Strains, Phase I: the one thousand microbial genomes (KMG-I) project.</title>
        <authorList>
            <person name="Kyrpides N."/>
        </authorList>
    </citation>
    <scope>NUCLEOTIDE SEQUENCE [LARGE SCALE GENOMIC DNA]</scope>
    <source>
        <strain evidence="2 3">DSM 13558</strain>
    </source>
</reference>
<evidence type="ECO:0000256" key="1">
    <source>
        <dbReference type="SAM" id="Phobius"/>
    </source>
</evidence>
<dbReference type="AlphaFoldDB" id="A0A562JE77"/>
<feature type="transmembrane region" description="Helical" evidence="1">
    <location>
        <begin position="64"/>
        <end position="86"/>
    </location>
</feature>
<accession>A0A562JE77</accession>
<keyword evidence="3" id="KW-1185">Reference proteome</keyword>
<name>A0A562JE77_9FIRM</name>